<reference evidence="1" key="1">
    <citation type="submission" date="2021-01" db="EMBL/GenBank/DDBJ databases">
        <title>Modified the classification status of verrucomicrobia.</title>
        <authorList>
            <person name="Feng X."/>
        </authorList>
    </citation>
    <scope>NUCLEOTIDE SEQUENCE</scope>
    <source>
        <strain evidence="1">_KCTC 22039</strain>
    </source>
</reference>
<dbReference type="EMBL" id="JAENIM010000041">
    <property type="protein sequence ID" value="MBK1791735.1"/>
    <property type="molecule type" value="Genomic_DNA"/>
</dbReference>
<proteinExistence type="predicted"/>
<comment type="caution">
    <text evidence="1">The sequence shown here is derived from an EMBL/GenBank/DDBJ whole genome shotgun (WGS) entry which is preliminary data.</text>
</comment>
<protein>
    <submittedName>
        <fullName evidence="1">Uncharacterized protein</fullName>
    </submittedName>
</protein>
<keyword evidence="2" id="KW-1185">Reference proteome</keyword>
<organism evidence="1 2">
    <name type="scientific">Persicirhabdus sediminis</name>
    <dbReference type="NCBI Taxonomy" id="454144"/>
    <lineage>
        <taxon>Bacteria</taxon>
        <taxon>Pseudomonadati</taxon>
        <taxon>Verrucomicrobiota</taxon>
        <taxon>Verrucomicrobiia</taxon>
        <taxon>Verrucomicrobiales</taxon>
        <taxon>Verrucomicrobiaceae</taxon>
        <taxon>Persicirhabdus</taxon>
    </lineage>
</organism>
<dbReference type="Proteomes" id="UP000624703">
    <property type="component" value="Unassembled WGS sequence"/>
</dbReference>
<sequence length="352" mass="39813">MKNKIFTSFGITLLAINTLLASEPRYYNYMKEFYFLPDGTGPWETLHDGIGVNGTDVSQYNIYGQGSYFELWCDDTEFSVPHLLDTKLVGPAVPKADIAITTVDPYVGDFRRTREDKGFSYQVTMSGMVVDGSSEEGNHIRPDVVHLIHDFIDWGNSHTVDTNHKTRELKGNGSTATYNEGQLISSGYGEEKVYVRAVLDDGDGEYSNPWIGEEFPEFLVYKRETVRVFPYPYVAFIGITNGETFTYDIPQCQVTVRNAYPDSRVLMKAYMPSQQSTTEKILDQRTNGNYGSTINYTLFSPTEMNKAIDRNGTWTIEVIDYSPISPEGELRSKVTFNVDRRISVNADLHTAQ</sequence>
<accession>A0A8J7MFD7</accession>
<name>A0A8J7MFD7_9BACT</name>
<evidence type="ECO:0000313" key="2">
    <source>
        <dbReference type="Proteomes" id="UP000624703"/>
    </source>
</evidence>
<gene>
    <name evidence="1" type="ORF">JIN82_11280</name>
</gene>
<dbReference type="AlphaFoldDB" id="A0A8J7MFD7"/>
<evidence type="ECO:0000313" key="1">
    <source>
        <dbReference type="EMBL" id="MBK1791735.1"/>
    </source>
</evidence>